<sequence>MATVLIDLDGTLIPLNAWRPVFAELCEEIAREAGVRPEDVWRRARQRNLEQMRALDWRAFDWQRIFTEVARELGLSRAPDVGEALQRHLHAFTLNEGAAEALARLREMGHRVEIATNGHAVYQLPVIRRLGLDRLVDGVRTSDMYQCPKTCPQYFENADAIVGDNPIFDVYFPRRFGLITVFYGEWERSSAVHGQRMAIDLTETVPHAVVKALREVPDAVERLLPRRSTARSL</sequence>
<proteinExistence type="predicted"/>
<dbReference type="EMBL" id="CP001014">
    <property type="protein sequence ID" value="ACB39689.1"/>
    <property type="molecule type" value="Genomic_DNA"/>
</dbReference>
<keyword evidence="4" id="KW-1185">Reference proteome</keyword>
<name>B1YD26_PYRNV</name>
<dbReference type="STRING" id="444157.Tneu_0750"/>
<dbReference type="PANTHER" id="PTHR46470">
    <property type="entry name" value="N-ACYLNEURAMINATE-9-PHOSPHATASE"/>
    <property type="match status" value="1"/>
</dbReference>
<dbReference type="SFLD" id="SFLDS00003">
    <property type="entry name" value="Haloacid_Dehalogenase"/>
    <property type="match status" value="1"/>
</dbReference>
<keyword evidence="2" id="KW-0460">Magnesium</keyword>
<keyword evidence="1 3" id="KW-0378">Hydrolase</keyword>
<evidence type="ECO:0000313" key="4">
    <source>
        <dbReference type="Proteomes" id="UP000001694"/>
    </source>
</evidence>
<dbReference type="Gene3D" id="3.40.50.1000">
    <property type="entry name" value="HAD superfamily/HAD-like"/>
    <property type="match status" value="1"/>
</dbReference>
<dbReference type="GeneID" id="6165207"/>
<dbReference type="SUPFAM" id="SSF56784">
    <property type="entry name" value="HAD-like"/>
    <property type="match status" value="1"/>
</dbReference>
<accession>B1YD26</accession>
<dbReference type="AlphaFoldDB" id="B1YD26"/>
<organism evidence="3 4">
    <name type="scientific">Pyrobaculum neutrophilum (strain DSM 2338 / JCM 9278 / NBRC 100436 / V24Sta)</name>
    <name type="common">Thermoproteus neutrophilus</name>
    <dbReference type="NCBI Taxonomy" id="444157"/>
    <lineage>
        <taxon>Archaea</taxon>
        <taxon>Thermoproteota</taxon>
        <taxon>Thermoprotei</taxon>
        <taxon>Thermoproteales</taxon>
        <taxon>Thermoproteaceae</taxon>
        <taxon>Pyrobaculum</taxon>
    </lineage>
</organism>
<dbReference type="InterPro" id="IPR051400">
    <property type="entry name" value="HAD-like_hydrolase"/>
</dbReference>
<dbReference type="HOGENOM" id="CLU_093397_0_0_2"/>
<gene>
    <name evidence="3" type="ordered locus">Tneu_0750</name>
</gene>
<evidence type="ECO:0000256" key="1">
    <source>
        <dbReference type="ARBA" id="ARBA00022801"/>
    </source>
</evidence>
<dbReference type="SFLD" id="SFLDG01129">
    <property type="entry name" value="C1.5:_HAD__Beta-PGM__Phosphata"/>
    <property type="match status" value="1"/>
</dbReference>
<dbReference type="Pfam" id="PF00702">
    <property type="entry name" value="Hydrolase"/>
    <property type="match status" value="1"/>
</dbReference>
<dbReference type="PANTHER" id="PTHR46470:SF4">
    <property type="entry name" value="5-AMINO-6-(5-PHOSPHO-D-RIBITYLAMINO)URACIL PHOSPHATASE YIGB"/>
    <property type="match status" value="1"/>
</dbReference>
<dbReference type="eggNOG" id="arCOG02291">
    <property type="taxonomic scope" value="Archaea"/>
</dbReference>
<protein>
    <submittedName>
        <fullName evidence="3">Haloacid dehalogenase domain protein hydrolase</fullName>
    </submittedName>
</protein>
<dbReference type="InterPro" id="IPR023214">
    <property type="entry name" value="HAD_sf"/>
</dbReference>
<reference evidence="3" key="1">
    <citation type="submission" date="2008-03" db="EMBL/GenBank/DDBJ databases">
        <title>Complete sequence of Thermoproteus neutrophilus V24Sta.</title>
        <authorList>
            <consortium name="US DOE Joint Genome Institute"/>
            <person name="Copeland A."/>
            <person name="Lucas S."/>
            <person name="Lapidus A."/>
            <person name="Glavina del Rio T."/>
            <person name="Dalin E."/>
            <person name="Tice H."/>
            <person name="Bruce D."/>
            <person name="Goodwin L."/>
            <person name="Pitluck S."/>
            <person name="Sims D."/>
            <person name="Brettin T."/>
            <person name="Detter J.C."/>
            <person name="Han C."/>
            <person name="Kuske C.R."/>
            <person name="Schmutz J."/>
            <person name="Larimer F."/>
            <person name="Land M."/>
            <person name="Hauser L."/>
            <person name="Kyrpides N."/>
            <person name="Mikhailova N."/>
            <person name="Biddle J.F."/>
            <person name="Zhang Z."/>
            <person name="Fitz-Gibbon S.T."/>
            <person name="Lowe T.M."/>
            <person name="Saltikov C."/>
            <person name="House C.H."/>
            <person name="Richardson P."/>
        </authorList>
    </citation>
    <scope>NUCLEOTIDE SEQUENCE [LARGE SCALE GENOMIC DNA]</scope>
    <source>
        <strain evidence="3">V24Sta</strain>
    </source>
</reference>
<evidence type="ECO:0000313" key="3">
    <source>
        <dbReference type="EMBL" id="ACB39689.1"/>
    </source>
</evidence>
<dbReference type="KEGG" id="tne:Tneu_0750"/>
<evidence type="ECO:0000256" key="2">
    <source>
        <dbReference type="ARBA" id="ARBA00022842"/>
    </source>
</evidence>
<dbReference type="InterPro" id="IPR036412">
    <property type="entry name" value="HAD-like_sf"/>
</dbReference>
<dbReference type="Gene3D" id="1.10.150.520">
    <property type="match status" value="1"/>
</dbReference>
<dbReference type="GO" id="GO:0016787">
    <property type="term" value="F:hydrolase activity"/>
    <property type="evidence" value="ECO:0007669"/>
    <property type="project" value="UniProtKB-KW"/>
</dbReference>
<dbReference type="RefSeq" id="WP_012350109.1">
    <property type="nucleotide sequence ID" value="NC_010525.1"/>
</dbReference>
<dbReference type="Proteomes" id="UP000001694">
    <property type="component" value="Chromosome"/>
</dbReference>
<dbReference type="OrthoDB" id="26932at2157"/>